<dbReference type="GO" id="GO:0006417">
    <property type="term" value="P:regulation of translation"/>
    <property type="evidence" value="ECO:0007669"/>
    <property type="project" value="UniProtKB-KW"/>
</dbReference>
<gene>
    <name evidence="3" type="ORF">PoMZ_02681</name>
</gene>
<dbReference type="InterPro" id="IPR022040">
    <property type="entry name" value="MKT1_N"/>
</dbReference>
<accession>A0A4P7N9Q1</accession>
<dbReference type="InterPro" id="IPR037314">
    <property type="entry name" value="MKT1_H3TH"/>
</dbReference>
<dbReference type="SUPFAM" id="SSF88723">
    <property type="entry name" value="PIN domain-like"/>
    <property type="match status" value="1"/>
</dbReference>
<dbReference type="InterPro" id="IPR006084">
    <property type="entry name" value="XPG/Rad2"/>
</dbReference>
<evidence type="ECO:0000256" key="2">
    <source>
        <dbReference type="ARBA" id="ARBA00024023"/>
    </source>
</evidence>
<evidence type="ECO:0000313" key="4">
    <source>
        <dbReference type="Proteomes" id="UP000294847"/>
    </source>
</evidence>
<proteinExistence type="inferred from homology"/>
<evidence type="ECO:0000256" key="1">
    <source>
        <dbReference type="ARBA" id="ARBA00022845"/>
    </source>
</evidence>
<dbReference type="PANTHER" id="PTHR11081">
    <property type="entry name" value="FLAP ENDONUCLEASE FAMILY MEMBER"/>
    <property type="match status" value="1"/>
</dbReference>
<keyword evidence="1" id="KW-0810">Translation regulation</keyword>
<dbReference type="Gene3D" id="3.40.50.1010">
    <property type="entry name" value="5'-nuclease"/>
    <property type="match status" value="1"/>
</dbReference>
<reference evidence="3 4" key="1">
    <citation type="journal article" date="2019" name="Mol. Biol. Evol.">
        <title>Blast fungal genomes show frequent chromosomal changes, gene gains and losses, and effector gene turnover.</title>
        <authorList>
            <person name="Gomez Luciano L.B."/>
            <person name="Jason Tsai I."/>
            <person name="Chuma I."/>
            <person name="Tosa Y."/>
            <person name="Chen Y.H."/>
            <person name="Li J.Y."/>
            <person name="Li M.Y."/>
            <person name="Jade Lu M.Y."/>
            <person name="Nakayashiki H."/>
            <person name="Li W.H."/>
        </authorList>
    </citation>
    <scope>NUCLEOTIDE SEQUENCE [LARGE SCALE GENOMIC DNA]</scope>
    <source>
        <strain evidence="3">MZ5-1-6</strain>
    </source>
</reference>
<dbReference type="CDD" id="cd09858">
    <property type="entry name" value="PIN_MKT1"/>
    <property type="match status" value="1"/>
</dbReference>
<sequence length="769" mass="85852">MGVLKIHTYISQGLSEGIASAGWHCNLIPQQELTFTSASLVEDEYINGQATAHNVAELEECSIAIDATYYLQYLLHTPPTREPLLTALGGMNGLDNHIREDLANWKAHNVTPFFIFDGQSMMGQDEVMTSRGRKSIEKSTQAWELYVNGQAQEAVNSFGNHNGAFIVQNLYRMLQKILKDLDLHFLVAPYNAAAQIAYLDMIDSDQCAGIMGPQELLLYPIKDMIIRSIDWTNKTATAISKRNIIKQLGIGDNTFADALLMVGTSFLPPFPPLQDGSVLPVPRRQNVVDAINMLRASEKSVASACHSFSDILKSHDPNWLDKYSKAKMAVAHFIYIAEDGAVTVHDYDKLTKDNHEYLGLQLPAELFHYLNTGLIGPRMLSWITHSKITVLPTIDGNVSDEYRNLVTKSLVPVKEMTLSLLIPRLNRGIGFRDVAMKVWFDDKFTYNVNHRNVQPSPGIRTASWLITDSKLKSLFPKPESGSIAFEVLALKNPDLVSATSTKDRIKGASLDSADVIVSVAIWRFLHLRGYVSDSHELTPWGQTLAQALQAIEPVAKEHPEFEGLYEQLLVAFEMIRFRVLHTKAPQDESHGLPLNGSEDDKGSLLLLSRVATLLKLRHAPTGYTGPLNKSLLVFRSLASTVREADRDLVEAIVASMFMYAQAKRERDDSWEIGNRLPFTQNPDIAFGIAVKTLLDEVQVGEPAEVRRQRMETFPAEYVPHSTDFEEDMGIFYAFFGAIAGAVKTLPDKELSATVKGTWETATKYLELRK</sequence>
<dbReference type="Pfam" id="PF12246">
    <property type="entry name" value="MKT1_C"/>
    <property type="match status" value="1"/>
</dbReference>
<evidence type="ECO:0000313" key="3">
    <source>
        <dbReference type="EMBL" id="QBZ57746.1"/>
    </source>
</evidence>
<dbReference type="CDD" id="cd09902">
    <property type="entry name" value="H3TH_MKT1"/>
    <property type="match status" value="1"/>
</dbReference>
<organism evidence="3 4">
    <name type="scientific">Pyricularia oryzae</name>
    <name type="common">Rice blast fungus</name>
    <name type="synonym">Magnaporthe oryzae</name>
    <dbReference type="NCBI Taxonomy" id="318829"/>
    <lineage>
        <taxon>Eukaryota</taxon>
        <taxon>Fungi</taxon>
        <taxon>Dikarya</taxon>
        <taxon>Ascomycota</taxon>
        <taxon>Pezizomycotina</taxon>
        <taxon>Sordariomycetes</taxon>
        <taxon>Sordariomycetidae</taxon>
        <taxon>Magnaporthales</taxon>
        <taxon>Pyriculariaceae</taxon>
        <taxon>Pyricularia</taxon>
    </lineage>
</organism>
<dbReference type="GO" id="GO:0003730">
    <property type="term" value="F:mRNA 3'-UTR binding"/>
    <property type="evidence" value="ECO:0007669"/>
    <property type="project" value="TreeGrafter"/>
</dbReference>
<name>A0A4P7N9Q1_PYROR</name>
<dbReference type="InterPro" id="IPR029060">
    <property type="entry name" value="PIN-like_dom_sf"/>
</dbReference>
<dbReference type="Pfam" id="PF12247">
    <property type="entry name" value="MKT1_N"/>
    <property type="match status" value="1"/>
</dbReference>
<comment type="similarity">
    <text evidence="2">Belongs to the XPG/RAD2 endonuclease family.</text>
</comment>
<dbReference type="EMBL" id="CP034205">
    <property type="protein sequence ID" value="QBZ57746.1"/>
    <property type="molecule type" value="Genomic_DNA"/>
</dbReference>
<dbReference type="InterPro" id="IPR022039">
    <property type="entry name" value="MKT1_C"/>
</dbReference>
<dbReference type="Proteomes" id="UP000294847">
    <property type="component" value="Chromosome 2"/>
</dbReference>
<dbReference type="AlphaFoldDB" id="A0A4P7N9Q1"/>
<dbReference type="PANTHER" id="PTHR11081:SF32">
    <property type="entry name" value="POST-TRANSCRIPTIONAL REGULATOR MKT1"/>
    <property type="match status" value="1"/>
</dbReference>
<protein>
    <submittedName>
        <fullName evidence="3">Uncharacterized protein</fullName>
    </submittedName>
</protein>